<gene>
    <name evidence="2" type="ORF">RR49_00548</name>
</gene>
<dbReference type="STRING" id="400772.RR49_00548"/>
<dbReference type="RefSeq" id="WP_045246510.1">
    <property type="nucleotide sequence ID" value="NZ_JBOFAV010000003.1"/>
</dbReference>
<comment type="caution">
    <text evidence="2">The sequence shown here is derived from an EMBL/GenBank/DDBJ whole genome shotgun (WGS) entry which is preliminary data.</text>
</comment>
<dbReference type="OrthoDB" id="9771302at2"/>
<dbReference type="InterPro" id="IPR016040">
    <property type="entry name" value="NAD(P)-bd_dom"/>
</dbReference>
<dbReference type="PANTHER" id="PTHR12126:SF11">
    <property type="entry name" value="NADH DEHYDROGENASE [UBIQUINONE] 1 ALPHA SUBCOMPLEX SUBUNIT 9, MITOCHONDRIAL"/>
    <property type="match status" value="1"/>
</dbReference>
<dbReference type="Pfam" id="PF13460">
    <property type="entry name" value="NAD_binding_10"/>
    <property type="match status" value="1"/>
</dbReference>
<protein>
    <submittedName>
        <fullName evidence="2">NmrA-like family protein</fullName>
    </submittedName>
</protein>
<name>A0A0F0LXC1_9MICO</name>
<dbReference type="PANTHER" id="PTHR12126">
    <property type="entry name" value="NADH-UBIQUINONE OXIDOREDUCTASE 39 KDA SUBUNIT-RELATED"/>
    <property type="match status" value="1"/>
</dbReference>
<dbReference type="GO" id="GO:0044877">
    <property type="term" value="F:protein-containing complex binding"/>
    <property type="evidence" value="ECO:0007669"/>
    <property type="project" value="TreeGrafter"/>
</dbReference>
<dbReference type="InterPro" id="IPR036291">
    <property type="entry name" value="NAD(P)-bd_dom_sf"/>
</dbReference>
<dbReference type="EMBL" id="JYIY01000058">
    <property type="protein sequence ID" value="KJL39173.1"/>
    <property type="molecule type" value="Genomic_DNA"/>
</dbReference>
<dbReference type="SUPFAM" id="SSF51735">
    <property type="entry name" value="NAD(P)-binding Rossmann-fold domains"/>
    <property type="match status" value="1"/>
</dbReference>
<dbReference type="AlphaFoldDB" id="A0A0F0LXC1"/>
<dbReference type="PATRIC" id="fig|400772.4.peg.581"/>
<accession>A0A0F0LXC1</accession>
<feature type="domain" description="NAD(P)-binding" evidence="1">
    <location>
        <begin position="7"/>
        <end position="134"/>
    </location>
</feature>
<proteinExistence type="predicted"/>
<sequence length="253" mass="26849">MRVAVFGATGAAGRRIVDAATRRGHDVLALSRATGVDVLVLDQVRDALAGADAVIDAVNTPTLHAQEATEFFRAAAANIVRASAEHGVTRVVALSIVGIDRNPHGYYAGKLAQERVYADASVSHTIVRATQFHEFAGQIWSSGGWGPVHAVFPARLQPVDLGELAEILVDAVEDAEAGGIRHVAGPRVEELPRLVKAWARATGHRGIRFPIPAATDQLKGMRDGANLPDAALDAPLIVGTIDFDAWLATQRTR</sequence>
<reference evidence="2 3" key="1">
    <citation type="submission" date="2015-02" db="EMBL/GenBank/DDBJ databases">
        <title>Draft genome sequences of ten Microbacterium spp. with emphasis on heavy metal contaminated environments.</title>
        <authorList>
            <person name="Corretto E."/>
        </authorList>
    </citation>
    <scope>NUCLEOTIDE SEQUENCE [LARGE SCALE GENOMIC DNA]</scope>
    <source>
        <strain evidence="2 3">DSM 18659</strain>
    </source>
</reference>
<evidence type="ECO:0000313" key="2">
    <source>
        <dbReference type="EMBL" id="KJL39173.1"/>
    </source>
</evidence>
<dbReference type="Proteomes" id="UP000033451">
    <property type="component" value="Unassembled WGS sequence"/>
</dbReference>
<keyword evidence="3" id="KW-1185">Reference proteome</keyword>
<organism evidence="2 3">
    <name type="scientific">Microbacterium ginsengisoli</name>
    <dbReference type="NCBI Taxonomy" id="400772"/>
    <lineage>
        <taxon>Bacteria</taxon>
        <taxon>Bacillati</taxon>
        <taxon>Actinomycetota</taxon>
        <taxon>Actinomycetes</taxon>
        <taxon>Micrococcales</taxon>
        <taxon>Microbacteriaceae</taxon>
        <taxon>Microbacterium</taxon>
    </lineage>
</organism>
<dbReference type="InterPro" id="IPR051207">
    <property type="entry name" value="ComplexI_NDUFA9_subunit"/>
</dbReference>
<evidence type="ECO:0000259" key="1">
    <source>
        <dbReference type="Pfam" id="PF13460"/>
    </source>
</evidence>
<dbReference type="Gene3D" id="3.40.50.720">
    <property type="entry name" value="NAD(P)-binding Rossmann-like Domain"/>
    <property type="match status" value="1"/>
</dbReference>
<evidence type="ECO:0000313" key="3">
    <source>
        <dbReference type="Proteomes" id="UP000033451"/>
    </source>
</evidence>